<feature type="active site" description="Proton acceptor" evidence="7">
    <location>
        <position position="19"/>
    </location>
</feature>
<comment type="function">
    <text evidence="7">Hydrolyzes ribosome-free peptidyl-tRNAs (with 1 or more amino acids incorporated), which drop off the ribosome during protein synthesis, or as a result of ribosome stalling.</text>
</comment>
<keyword evidence="7" id="KW-0963">Cytoplasm</keyword>
<dbReference type="NCBIfam" id="TIGR00447">
    <property type="entry name" value="pth"/>
    <property type="match status" value="1"/>
</dbReference>
<accession>A0A2M7QA31</accession>
<dbReference type="GO" id="GO:0000049">
    <property type="term" value="F:tRNA binding"/>
    <property type="evidence" value="ECO:0007669"/>
    <property type="project" value="UniProtKB-UniRule"/>
</dbReference>
<sequence length="188" mass="21168">MRLIVGLGNPGDKYERTRHNAGFMALQAFRRRHADRFDDWKEKFQSLVSEGRVGKEKVVLVLPQTFMNESGRAVREAANFWKVEVTETVVVLDDFSLPFGTLRLRREGSAGGHNGLKSIVEALSTEEVPRLRLGIGNVQMYKIPAERFVLERFGATEESDLNDVLERAADALEAILSDGLDKAMNEFN</sequence>
<comment type="catalytic activity">
    <reaction evidence="7">
        <text>an N-acyl-L-alpha-aminoacyl-tRNA + H2O = an N-acyl-L-amino acid + a tRNA + H(+)</text>
        <dbReference type="Rhea" id="RHEA:54448"/>
        <dbReference type="Rhea" id="RHEA-COMP:10123"/>
        <dbReference type="Rhea" id="RHEA-COMP:13883"/>
        <dbReference type="ChEBI" id="CHEBI:15377"/>
        <dbReference type="ChEBI" id="CHEBI:15378"/>
        <dbReference type="ChEBI" id="CHEBI:59874"/>
        <dbReference type="ChEBI" id="CHEBI:78442"/>
        <dbReference type="ChEBI" id="CHEBI:138191"/>
        <dbReference type="EC" id="3.1.1.29"/>
    </reaction>
</comment>
<name>A0A2M7QA31_9BACT</name>
<gene>
    <name evidence="7" type="primary">pth</name>
    <name evidence="8" type="ORF">COY93_02135</name>
</gene>
<dbReference type="Pfam" id="PF01195">
    <property type="entry name" value="Pept_tRNA_hydro"/>
    <property type="match status" value="1"/>
</dbReference>
<evidence type="ECO:0000313" key="9">
    <source>
        <dbReference type="Proteomes" id="UP000230973"/>
    </source>
</evidence>
<comment type="subunit">
    <text evidence="7">Monomer.</text>
</comment>
<feature type="binding site" evidence="7">
    <location>
        <position position="14"/>
    </location>
    <ligand>
        <name>tRNA</name>
        <dbReference type="ChEBI" id="CHEBI:17843"/>
    </ligand>
</feature>
<feature type="site" description="Discriminates between blocked and unblocked aminoacyl-tRNA" evidence="7">
    <location>
        <position position="9"/>
    </location>
</feature>
<evidence type="ECO:0000256" key="5">
    <source>
        <dbReference type="ARBA" id="ARBA00038063"/>
    </source>
</evidence>
<dbReference type="PANTHER" id="PTHR17224">
    <property type="entry name" value="PEPTIDYL-TRNA HYDROLASE"/>
    <property type="match status" value="1"/>
</dbReference>
<evidence type="ECO:0000313" key="8">
    <source>
        <dbReference type="EMBL" id="PIY62776.1"/>
    </source>
</evidence>
<feature type="site" description="Stabilizes the basic form of H active site to accept a proton" evidence="7">
    <location>
        <position position="93"/>
    </location>
</feature>
<dbReference type="Gene3D" id="3.40.50.1470">
    <property type="entry name" value="Peptidyl-tRNA hydrolase"/>
    <property type="match status" value="1"/>
</dbReference>
<feature type="binding site" evidence="7">
    <location>
        <position position="66"/>
    </location>
    <ligand>
        <name>tRNA</name>
        <dbReference type="ChEBI" id="CHEBI:17843"/>
    </ligand>
</feature>
<dbReference type="FunFam" id="3.40.50.1470:FF:000001">
    <property type="entry name" value="Peptidyl-tRNA hydrolase"/>
    <property type="match status" value="1"/>
</dbReference>
<organism evidence="8 9">
    <name type="scientific">Candidatus Uhrbacteria bacterium CG_4_10_14_0_8_um_filter_58_22</name>
    <dbReference type="NCBI Taxonomy" id="1975029"/>
    <lineage>
        <taxon>Bacteria</taxon>
        <taxon>Candidatus Uhriibacteriota</taxon>
    </lineage>
</organism>
<keyword evidence="4 7" id="KW-0694">RNA-binding</keyword>
<evidence type="ECO:0000256" key="7">
    <source>
        <dbReference type="HAMAP-Rule" id="MF_00083"/>
    </source>
</evidence>
<evidence type="ECO:0000256" key="6">
    <source>
        <dbReference type="ARBA" id="ARBA00050038"/>
    </source>
</evidence>
<dbReference type="SUPFAM" id="SSF53178">
    <property type="entry name" value="Peptidyl-tRNA hydrolase-like"/>
    <property type="match status" value="1"/>
</dbReference>
<dbReference type="GO" id="GO:0006515">
    <property type="term" value="P:protein quality control for misfolded or incompletely synthesized proteins"/>
    <property type="evidence" value="ECO:0007669"/>
    <property type="project" value="UniProtKB-UniRule"/>
</dbReference>
<dbReference type="InterPro" id="IPR001328">
    <property type="entry name" value="Pept_tRNA_hydro"/>
</dbReference>
<proteinExistence type="inferred from homology"/>
<comment type="subcellular location">
    <subcellularLocation>
        <location evidence="7">Cytoplasm</location>
    </subcellularLocation>
</comment>
<dbReference type="PROSITE" id="PS01196">
    <property type="entry name" value="PEPT_TRNA_HYDROL_2"/>
    <property type="match status" value="1"/>
</dbReference>
<evidence type="ECO:0000256" key="1">
    <source>
        <dbReference type="ARBA" id="ARBA00013260"/>
    </source>
</evidence>
<dbReference type="AlphaFoldDB" id="A0A2M7QA31"/>
<dbReference type="CDD" id="cd00462">
    <property type="entry name" value="PTH"/>
    <property type="match status" value="1"/>
</dbReference>
<protein>
    <recommendedName>
        <fullName evidence="6 7">Peptidyl-tRNA hydrolase</fullName>
        <shortName evidence="7">Pth</shortName>
        <ecNumber evidence="1 7">3.1.1.29</ecNumber>
    </recommendedName>
</protein>
<keyword evidence="3 7" id="KW-0378">Hydrolase</keyword>
<dbReference type="InterPro" id="IPR018171">
    <property type="entry name" value="Pept_tRNA_hydro_CS"/>
</dbReference>
<feature type="binding site" evidence="7">
    <location>
        <position position="114"/>
    </location>
    <ligand>
        <name>tRNA</name>
        <dbReference type="ChEBI" id="CHEBI:17843"/>
    </ligand>
</feature>
<dbReference type="EC" id="3.1.1.29" evidence="1 7"/>
<reference evidence="9" key="1">
    <citation type="submission" date="2017-09" db="EMBL/GenBank/DDBJ databases">
        <title>Depth-based differentiation of microbial function through sediment-hosted aquifers and enrichment of novel symbionts in the deep terrestrial subsurface.</title>
        <authorList>
            <person name="Probst A.J."/>
            <person name="Ladd B."/>
            <person name="Jarett J.K."/>
            <person name="Geller-Mcgrath D.E."/>
            <person name="Sieber C.M.K."/>
            <person name="Emerson J.B."/>
            <person name="Anantharaman K."/>
            <person name="Thomas B.C."/>
            <person name="Malmstrom R."/>
            <person name="Stieglmeier M."/>
            <person name="Klingl A."/>
            <person name="Woyke T."/>
            <person name="Ryan C.M."/>
            <person name="Banfield J.F."/>
        </authorList>
    </citation>
    <scope>NUCLEOTIDE SEQUENCE [LARGE SCALE GENOMIC DNA]</scope>
</reference>
<comment type="caution">
    <text evidence="8">The sequence shown here is derived from an EMBL/GenBank/DDBJ whole genome shotgun (WGS) entry which is preliminary data.</text>
</comment>
<feature type="binding site" evidence="7">
    <location>
        <position position="68"/>
    </location>
    <ligand>
        <name>tRNA</name>
        <dbReference type="ChEBI" id="CHEBI:17843"/>
    </ligand>
</feature>
<evidence type="ECO:0000256" key="2">
    <source>
        <dbReference type="ARBA" id="ARBA00022555"/>
    </source>
</evidence>
<dbReference type="InterPro" id="IPR036416">
    <property type="entry name" value="Pept_tRNA_hydro_sf"/>
</dbReference>
<comment type="similarity">
    <text evidence="5 7">Belongs to the PTH family.</text>
</comment>
<dbReference type="Proteomes" id="UP000230973">
    <property type="component" value="Unassembled WGS sequence"/>
</dbReference>
<dbReference type="HAMAP" id="MF_00083">
    <property type="entry name" value="Pept_tRNA_hydro_bact"/>
    <property type="match status" value="1"/>
</dbReference>
<dbReference type="GO" id="GO:0005737">
    <property type="term" value="C:cytoplasm"/>
    <property type="evidence" value="ECO:0007669"/>
    <property type="project" value="UniProtKB-SubCell"/>
</dbReference>
<evidence type="ECO:0000256" key="3">
    <source>
        <dbReference type="ARBA" id="ARBA00022801"/>
    </source>
</evidence>
<dbReference type="GO" id="GO:0072344">
    <property type="term" value="P:rescue of stalled ribosome"/>
    <property type="evidence" value="ECO:0007669"/>
    <property type="project" value="UniProtKB-UniRule"/>
</dbReference>
<keyword evidence="2 7" id="KW-0820">tRNA-binding</keyword>
<comment type="function">
    <text evidence="7">Catalyzes the release of premature peptidyl moieties from peptidyl-tRNA molecules trapped in stalled 50S ribosomal subunits, and thus maintains levels of free tRNAs and 50S ribosomes.</text>
</comment>
<evidence type="ECO:0000256" key="4">
    <source>
        <dbReference type="ARBA" id="ARBA00022884"/>
    </source>
</evidence>
<dbReference type="PANTHER" id="PTHR17224:SF1">
    <property type="entry name" value="PEPTIDYL-TRNA HYDROLASE"/>
    <property type="match status" value="1"/>
</dbReference>
<dbReference type="GO" id="GO:0004045">
    <property type="term" value="F:peptidyl-tRNA hydrolase activity"/>
    <property type="evidence" value="ECO:0007669"/>
    <property type="project" value="UniProtKB-UniRule"/>
</dbReference>
<dbReference type="EMBL" id="PFLC01000027">
    <property type="protein sequence ID" value="PIY62776.1"/>
    <property type="molecule type" value="Genomic_DNA"/>
</dbReference>